<keyword evidence="2" id="KW-0812">Transmembrane</keyword>
<feature type="transmembrane region" description="Helical" evidence="2">
    <location>
        <begin position="53"/>
        <end position="73"/>
    </location>
</feature>
<evidence type="ECO:0000313" key="4">
    <source>
        <dbReference type="Proteomes" id="UP000654257"/>
    </source>
</evidence>
<name>A0A917D5U8_9NOCA</name>
<feature type="transmembrane region" description="Helical" evidence="2">
    <location>
        <begin position="85"/>
        <end position="109"/>
    </location>
</feature>
<accession>A0A917D5U8</accession>
<reference evidence="3" key="2">
    <citation type="submission" date="2020-09" db="EMBL/GenBank/DDBJ databases">
        <authorList>
            <person name="Sun Q."/>
            <person name="Sedlacek I."/>
        </authorList>
    </citation>
    <scope>NUCLEOTIDE SEQUENCE</scope>
    <source>
        <strain evidence="3">CCM 7905</strain>
    </source>
</reference>
<keyword evidence="4" id="KW-1185">Reference proteome</keyword>
<keyword evidence="2" id="KW-1133">Transmembrane helix</keyword>
<evidence type="ECO:0000256" key="1">
    <source>
        <dbReference type="SAM" id="MobiDB-lite"/>
    </source>
</evidence>
<evidence type="ECO:0000313" key="3">
    <source>
        <dbReference type="EMBL" id="GGG11937.1"/>
    </source>
</evidence>
<reference evidence="3" key="1">
    <citation type="journal article" date="2014" name="Int. J. Syst. Evol. Microbiol.">
        <title>Complete genome sequence of Corynebacterium casei LMG S-19264T (=DSM 44701T), isolated from a smear-ripened cheese.</title>
        <authorList>
            <consortium name="US DOE Joint Genome Institute (JGI-PGF)"/>
            <person name="Walter F."/>
            <person name="Albersmeier A."/>
            <person name="Kalinowski J."/>
            <person name="Ruckert C."/>
        </authorList>
    </citation>
    <scope>NUCLEOTIDE SEQUENCE</scope>
    <source>
        <strain evidence="3">CCM 7905</strain>
    </source>
</reference>
<feature type="transmembrane region" description="Helical" evidence="2">
    <location>
        <begin position="7"/>
        <end position="26"/>
    </location>
</feature>
<feature type="region of interest" description="Disordered" evidence="1">
    <location>
        <begin position="159"/>
        <end position="182"/>
    </location>
</feature>
<dbReference type="EMBL" id="BMCU01000003">
    <property type="protein sequence ID" value="GGG11937.1"/>
    <property type="molecule type" value="Genomic_DNA"/>
</dbReference>
<proteinExistence type="predicted"/>
<sequence length="182" mass="18288">MRRPIPIVVAVVLVASALAGVVWGVLAPTEHLMVVEENRGILLTGESAHRFDALALFVCIGVGLGVVGGVGSWSTPSSRGPAMTIALTMSSLVGAVVAAGVGLGVGGLLHPRAASPAVGDVISLAPGLSTPLAVLAQPLVAALVVVVLASLSRSDDLRRHTDDDAAEDTDVSSVAAEPRTRP</sequence>
<evidence type="ECO:0000256" key="2">
    <source>
        <dbReference type="SAM" id="Phobius"/>
    </source>
</evidence>
<protein>
    <recommendedName>
        <fullName evidence="5">DUF2567 domain-containing protein</fullName>
    </recommendedName>
</protein>
<comment type="caution">
    <text evidence="3">The sequence shown here is derived from an EMBL/GenBank/DDBJ whole genome shotgun (WGS) entry which is preliminary data.</text>
</comment>
<feature type="transmembrane region" description="Helical" evidence="2">
    <location>
        <begin position="129"/>
        <end position="151"/>
    </location>
</feature>
<evidence type="ECO:0008006" key="5">
    <source>
        <dbReference type="Google" id="ProtNLM"/>
    </source>
</evidence>
<dbReference type="Proteomes" id="UP000654257">
    <property type="component" value="Unassembled WGS sequence"/>
</dbReference>
<organism evidence="3 4">
    <name type="scientific">Rhodococcoides trifolii</name>
    <dbReference type="NCBI Taxonomy" id="908250"/>
    <lineage>
        <taxon>Bacteria</taxon>
        <taxon>Bacillati</taxon>
        <taxon>Actinomycetota</taxon>
        <taxon>Actinomycetes</taxon>
        <taxon>Mycobacteriales</taxon>
        <taxon>Nocardiaceae</taxon>
        <taxon>Rhodococcoides</taxon>
    </lineage>
</organism>
<gene>
    <name evidence="3" type="ORF">GCM10007304_27390</name>
</gene>
<dbReference type="AlphaFoldDB" id="A0A917D5U8"/>
<keyword evidence="2" id="KW-0472">Membrane</keyword>